<protein>
    <submittedName>
        <fullName evidence="1">YkgJ family cysteine cluster protein</fullName>
    </submittedName>
</protein>
<dbReference type="Pfam" id="PF03692">
    <property type="entry name" value="CxxCxxCC"/>
    <property type="match status" value="1"/>
</dbReference>
<dbReference type="InterPro" id="IPR005358">
    <property type="entry name" value="Puta_zinc/iron-chelating_dom"/>
</dbReference>
<evidence type="ECO:0000313" key="1">
    <source>
        <dbReference type="EMBL" id="QOY89259.1"/>
    </source>
</evidence>
<organism evidence="1 2">
    <name type="scientific">Paludibaculum fermentans</name>
    <dbReference type="NCBI Taxonomy" id="1473598"/>
    <lineage>
        <taxon>Bacteria</taxon>
        <taxon>Pseudomonadati</taxon>
        <taxon>Acidobacteriota</taxon>
        <taxon>Terriglobia</taxon>
        <taxon>Bryobacterales</taxon>
        <taxon>Bryobacteraceae</taxon>
        <taxon>Paludibaculum</taxon>
    </lineage>
</organism>
<dbReference type="EMBL" id="CP063849">
    <property type="protein sequence ID" value="QOY89259.1"/>
    <property type="molecule type" value="Genomic_DNA"/>
</dbReference>
<accession>A0A7S7SLD4</accession>
<dbReference type="Proteomes" id="UP000593892">
    <property type="component" value="Chromosome"/>
</dbReference>
<dbReference type="KEGG" id="pfer:IRI77_04695"/>
<dbReference type="RefSeq" id="WP_194450921.1">
    <property type="nucleotide sequence ID" value="NZ_CP063849.1"/>
</dbReference>
<dbReference type="PANTHER" id="PTHR35866:SF1">
    <property type="entry name" value="YKGJ FAMILY CYSTEINE CLUSTER PROTEIN"/>
    <property type="match status" value="1"/>
</dbReference>
<dbReference type="PANTHER" id="PTHR35866">
    <property type="entry name" value="PUTATIVE-RELATED"/>
    <property type="match status" value="1"/>
</dbReference>
<dbReference type="AlphaFoldDB" id="A0A7S7SLD4"/>
<reference evidence="1 2" key="1">
    <citation type="submission" date="2020-10" db="EMBL/GenBank/DDBJ databases">
        <title>Complete genome sequence of Paludibaculum fermentans P105T, a facultatively anaerobic acidobacterium capable of dissimilatory Fe(III) reduction.</title>
        <authorList>
            <person name="Dedysh S.N."/>
            <person name="Beletsky A.V."/>
            <person name="Kulichevskaya I.S."/>
            <person name="Mardanov A.V."/>
            <person name="Ravin N.V."/>
        </authorList>
    </citation>
    <scope>NUCLEOTIDE SEQUENCE [LARGE SCALE GENOMIC DNA]</scope>
    <source>
        <strain evidence="1 2">P105</strain>
    </source>
</reference>
<gene>
    <name evidence="1" type="ORF">IRI77_04695</name>
</gene>
<name>A0A7S7SLD4_PALFE</name>
<proteinExistence type="predicted"/>
<evidence type="ECO:0000313" key="2">
    <source>
        <dbReference type="Proteomes" id="UP000593892"/>
    </source>
</evidence>
<sequence>MRFTCQPGCTRCCDMEGYVYITEQDLKNAAGQLGLTPAEFEKKYVYRTRHLLRLRKPRDRQCHFLLHGGCSIHENKPTQCRLFPFWPELLESRKEWEKTGRRCPGIGKGRLIQIGTAHETASEMKLAYPSMYED</sequence>
<keyword evidence="2" id="KW-1185">Reference proteome</keyword>